<dbReference type="InterPro" id="IPR049484">
    <property type="entry name" value="Rv0078-like_C"/>
</dbReference>
<evidence type="ECO:0000313" key="6">
    <source>
        <dbReference type="EMBL" id="THF55979.1"/>
    </source>
</evidence>
<reference evidence="6 7" key="1">
    <citation type="submission" date="2019-04" db="EMBL/GenBank/DDBJ databases">
        <title>Mesorhizobium composti sp. nov., isolated from compost.</title>
        <authorList>
            <person name="Lin S.-Y."/>
            <person name="Hameed A."/>
            <person name="Hsieh Y.-T."/>
            <person name="Young C.-C."/>
        </authorList>
    </citation>
    <scope>NUCLEOTIDE SEQUENCE [LARGE SCALE GENOMIC DNA]</scope>
    <source>
        <strain evidence="6 7">CC-YTH430</strain>
    </source>
</reference>
<dbReference type="EMBL" id="SSNY01000009">
    <property type="protein sequence ID" value="THF55979.1"/>
    <property type="molecule type" value="Genomic_DNA"/>
</dbReference>
<dbReference type="Gene3D" id="1.10.357.10">
    <property type="entry name" value="Tetracycline Repressor, domain 2"/>
    <property type="match status" value="1"/>
</dbReference>
<dbReference type="SUPFAM" id="SSF46689">
    <property type="entry name" value="Homeodomain-like"/>
    <property type="match status" value="1"/>
</dbReference>
<dbReference type="PRINTS" id="PR00455">
    <property type="entry name" value="HTHTETR"/>
</dbReference>
<keyword evidence="1" id="KW-0805">Transcription regulation</keyword>
<dbReference type="InterPro" id="IPR009057">
    <property type="entry name" value="Homeodomain-like_sf"/>
</dbReference>
<dbReference type="Pfam" id="PF21351">
    <property type="entry name" value="TetR_C_41"/>
    <property type="match status" value="1"/>
</dbReference>
<keyword evidence="2 4" id="KW-0238">DNA-binding</keyword>
<dbReference type="PANTHER" id="PTHR30055:SF234">
    <property type="entry name" value="HTH-TYPE TRANSCRIPTIONAL REGULATOR BETI"/>
    <property type="match status" value="1"/>
</dbReference>
<evidence type="ECO:0000313" key="7">
    <source>
        <dbReference type="Proteomes" id="UP000306441"/>
    </source>
</evidence>
<protein>
    <submittedName>
        <fullName evidence="6">TetR/AcrR family transcriptional regulator</fullName>
    </submittedName>
</protein>
<dbReference type="InterPro" id="IPR001647">
    <property type="entry name" value="HTH_TetR"/>
</dbReference>
<dbReference type="InterPro" id="IPR050109">
    <property type="entry name" value="HTH-type_TetR-like_transc_reg"/>
</dbReference>
<keyword evidence="7" id="KW-1185">Reference proteome</keyword>
<gene>
    <name evidence="6" type="ORF">E6C48_15355</name>
</gene>
<evidence type="ECO:0000256" key="4">
    <source>
        <dbReference type="PROSITE-ProRule" id="PRU00335"/>
    </source>
</evidence>
<name>A0ABY2Q419_9HYPH</name>
<sequence length="197" mass="21044">MQDEKPRRSNRERTESTRADLIAAARLLFIEKSYAETGTPEIVAAAGVTRGALYHHFPDKQALFRAVVEKEAEAVAAEIEAGAPETLAPRDALMAGSDAYLAAMRAPGRTRLLLLEGPVVLGRTEMDEIDARHGNRTLREGLVAAMRSGAVRKLPVDALTLLLAALFDRAALAADAGAPADDHRQVIAALIEGLGKT</sequence>
<feature type="domain" description="HTH tetR-type" evidence="5">
    <location>
        <begin position="15"/>
        <end position="75"/>
    </location>
</feature>
<dbReference type="PANTHER" id="PTHR30055">
    <property type="entry name" value="HTH-TYPE TRANSCRIPTIONAL REGULATOR RUTR"/>
    <property type="match status" value="1"/>
</dbReference>
<evidence type="ECO:0000256" key="2">
    <source>
        <dbReference type="ARBA" id="ARBA00023125"/>
    </source>
</evidence>
<dbReference type="RefSeq" id="WP_136358753.1">
    <property type="nucleotide sequence ID" value="NZ_SSNY01000009.1"/>
</dbReference>
<comment type="caution">
    <text evidence="6">The sequence shown here is derived from an EMBL/GenBank/DDBJ whole genome shotgun (WGS) entry which is preliminary data.</text>
</comment>
<feature type="DNA-binding region" description="H-T-H motif" evidence="4">
    <location>
        <begin position="38"/>
        <end position="57"/>
    </location>
</feature>
<dbReference type="Pfam" id="PF00440">
    <property type="entry name" value="TetR_N"/>
    <property type="match status" value="1"/>
</dbReference>
<keyword evidence="3" id="KW-0804">Transcription</keyword>
<evidence type="ECO:0000256" key="3">
    <source>
        <dbReference type="ARBA" id="ARBA00023163"/>
    </source>
</evidence>
<evidence type="ECO:0000259" key="5">
    <source>
        <dbReference type="PROSITE" id="PS50977"/>
    </source>
</evidence>
<dbReference type="Proteomes" id="UP000306441">
    <property type="component" value="Unassembled WGS sequence"/>
</dbReference>
<evidence type="ECO:0000256" key="1">
    <source>
        <dbReference type="ARBA" id="ARBA00023015"/>
    </source>
</evidence>
<proteinExistence type="predicted"/>
<accession>A0ABY2Q419</accession>
<organism evidence="6 7">
    <name type="scientific">Ollibium composti</name>
    <dbReference type="NCBI Taxonomy" id="2675109"/>
    <lineage>
        <taxon>Bacteria</taxon>
        <taxon>Pseudomonadati</taxon>
        <taxon>Pseudomonadota</taxon>
        <taxon>Alphaproteobacteria</taxon>
        <taxon>Hyphomicrobiales</taxon>
        <taxon>Phyllobacteriaceae</taxon>
        <taxon>Ollibium</taxon>
    </lineage>
</organism>
<dbReference type="PROSITE" id="PS50977">
    <property type="entry name" value="HTH_TETR_2"/>
    <property type="match status" value="1"/>
</dbReference>